<dbReference type="EMBL" id="MU277227">
    <property type="protein sequence ID" value="KAI0059335.1"/>
    <property type="molecule type" value="Genomic_DNA"/>
</dbReference>
<evidence type="ECO:0000313" key="1">
    <source>
        <dbReference type="EMBL" id="KAI0059335.1"/>
    </source>
</evidence>
<reference evidence="1" key="1">
    <citation type="submission" date="2021-03" db="EMBL/GenBank/DDBJ databases">
        <authorList>
            <consortium name="DOE Joint Genome Institute"/>
            <person name="Ahrendt S."/>
            <person name="Looney B.P."/>
            <person name="Miyauchi S."/>
            <person name="Morin E."/>
            <person name="Drula E."/>
            <person name="Courty P.E."/>
            <person name="Chicoki N."/>
            <person name="Fauchery L."/>
            <person name="Kohler A."/>
            <person name="Kuo A."/>
            <person name="Labutti K."/>
            <person name="Pangilinan J."/>
            <person name="Lipzen A."/>
            <person name="Riley R."/>
            <person name="Andreopoulos W."/>
            <person name="He G."/>
            <person name="Johnson J."/>
            <person name="Barry K.W."/>
            <person name="Grigoriev I.V."/>
            <person name="Nagy L."/>
            <person name="Hibbett D."/>
            <person name="Henrissat B."/>
            <person name="Matheny P.B."/>
            <person name="Labbe J."/>
            <person name="Martin F."/>
        </authorList>
    </citation>
    <scope>NUCLEOTIDE SEQUENCE</scope>
    <source>
        <strain evidence="1">HHB10654</strain>
    </source>
</reference>
<dbReference type="Proteomes" id="UP000814140">
    <property type="component" value="Unassembled WGS sequence"/>
</dbReference>
<keyword evidence="2" id="KW-1185">Reference proteome</keyword>
<proteinExistence type="predicted"/>
<protein>
    <submittedName>
        <fullName evidence="1">Uncharacterized protein</fullName>
    </submittedName>
</protein>
<sequence length="360" mass="41201">MGWHHFYTLNLDQEAYYFGEELFDYICTPTARDLIWFLAMPSWRGTPNILREARAAVTIDSSRKSSLGTLQLPAELLLMIFDQLDDLADLTHLAICHSTLLRVGRRHVYNMMCAAAAMWAGDRLICLGLDDPRMSGKEANDDLPQGMLSPEERRDWLSTQQKFNRSPDENVEDATDEISLRNFAITAFDNMGCDRFRPPRFLNKLDGLDERIARSLLKPLYPKTGWVLCNYSKGLFVRADAIAKLTGWEEVGPKPPGRIGLCEALISQIAWSANRDEWVGLGDADKVMRGPWAGDRFAIRNTYHGFRLDAQGWMDVTEEVLEHLTGMWKAHYGEKWKEELWKKQAPPPPEPILRFGKGYF</sequence>
<reference evidence="1" key="2">
    <citation type="journal article" date="2022" name="New Phytol.">
        <title>Evolutionary transition to the ectomycorrhizal habit in the genomes of a hyperdiverse lineage of mushroom-forming fungi.</title>
        <authorList>
            <person name="Looney B."/>
            <person name="Miyauchi S."/>
            <person name="Morin E."/>
            <person name="Drula E."/>
            <person name="Courty P.E."/>
            <person name="Kohler A."/>
            <person name="Kuo A."/>
            <person name="LaButti K."/>
            <person name="Pangilinan J."/>
            <person name="Lipzen A."/>
            <person name="Riley R."/>
            <person name="Andreopoulos W."/>
            <person name="He G."/>
            <person name="Johnson J."/>
            <person name="Nolan M."/>
            <person name="Tritt A."/>
            <person name="Barry K.W."/>
            <person name="Grigoriev I.V."/>
            <person name="Nagy L.G."/>
            <person name="Hibbett D."/>
            <person name="Henrissat B."/>
            <person name="Matheny P.B."/>
            <person name="Labbe J."/>
            <person name="Martin F.M."/>
        </authorList>
    </citation>
    <scope>NUCLEOTIDE SEQUENCE</scope>
    <source>
        <strain evidence="1">HHB10654</strain>
    </source>
</reference>
<comment type="caution">
    <text evidence="1">The sequence shown here is derived from an EMBL/GenBank/DDBJ whole genome shotgun (WGS) entry which is preliminary data.</text>
</comment>
<organism evidence="1 2">
    <name type="scientific">Artomyces pyxidatus</name>
    <dbReference type="NCBI Taxonomy" id="48021"/>
    <lineage>
        <taxon>Eukaryota</taxon>
        <taxon>Fungi</taxon>
        <taxon>Dikarya</taxon>
        <taxon>Basidiomycota</taxon>
        <taxon>Agaricomycotina</taxon>
        <taxon>Agaricomycetes</taxon>
        <taxon>Russulales</taxon>
        <taxon>Auriscalpiaceae</taxon>
        <taxon>Artomyces</taxon>
    </lineage>
</organism>
<name>A0ACB8STA4_9AGAM</name>
<accession>A0ACB8STA4</accession>
<gene>
    <name evidence="1" type="ORF">BV25DRAFT_1829123</name>
</gene>
<evidence type="ECO:0000313" key="2">
    <source>
        <dbReference type="Proteomes" id="UP000814140"/>
    </source>
</evidence>